<gene>
    <name evidence="1" type="ORF">N47_E45240</name>
</gene>
<reference evidence="1" key="1">
    <citation type="journal article" date="2011" name="Environ. Microbiol.">
        <title>Genomic insights into the metabolic potential of the polycyclic aromatic hydrocarbon degrading sulfate-reducing Deltaproteobacterium N47.</title>
        <authorList>
            <person name="Bergmann F."/>
            <person name="Selesi D."/>
            <person name="Weinmaier T."/>
            <person name="Tischler P."/>
            <person name="Rattei T."/>
            <person name="Meckenstock R.U."/>
        </authorList>
    </citation>
    <scope>NUCLEOTIDE SEQUENCE</scope>
</reference>
<protein>
    <submittedName>
        <fullName evidence="1">Uncharacterized protein</fullName>
    </submittedName>
</protein>
<name>E1YLM9_9BACT</name>
<accession>E1YLM9</accession>
<dbReference type="EMBL" id="FR695877">
    <property type="protein sequence ID" value="CBX31012.1"/>
    <property type="molecule type" value="Genomic_DNA"/>
</dbReference>
<evidence type="ECO:0000313" key="1">
    <source>
        <dbReference type="EMBL" id="CBX31012.1"/>
    </source>
</evidence>
<dbReference type="AlphaFoldDB" id="E1YLM9"/>
<proteinExistence type="predicted"/>
<organism evidence="1">
    <name type="scientific">uncultured Desulfobacterium sp</name>
    <dbReference type="NCBI Taxonomy" id="201089"/>
    <lineage>
        <taxon>Bacteria</taxon>
        <taxon>Pseudomonadati</taxon>
        <taxon>Thermodesulfobacteriota</taxon>
        <taxon>Desulfobacteria</taxon>
        <taxon>Desulfobacterales</taxon>
        <taxon>Desulfobacteriaceae</taxon>
        <taxon>Desulfobacterium</taxon>
        <taxon>environmental samples</taxon>
    </lineage>
</organism>
<sequence>MEVISEELVDESRQEVAMFNTSRITKGIKELSKQQPHLLSFMLELTKDLDLEVRELSVYIFYNVYRMFKLGYQKRINKISSKDIIGCYEDNEKFIESLDGTHDKLLERITGIQVSEQPYVMKYVVDTLVEVPEDEYPIELSKEDAGYLFLLLKTVIDLLNKTTNI</sequence>